<dbReference type="Gene3D" id="2.40.128.20">
    <property type="match status" value="1"/>
</dbReference>
<protein>
    <submittedName>
        <fullName evidence="1">Golgi-destined protein</fullName>
    </submittedName>
</protein>
<organism evidence="1">
    <name type="scientific">Ornithodoros parkeri</name>
    <name type="common">Soft tick</name>
    <name type="synonym">Argasid tick</name>
    <dbReference type="NCBI Taxonomy" id="140564"/>
    <lineage>
        <taxon>Eukaryota</taxon>
        <taxon>Metazoa</taxon>
        <taxon>Ecdysozoa</taxon>
        <taxon>Arthropoda</taxon>
        <taxon>Chelicerata</taxon>
        <taxon>Arachnida</taxon>
        <taxon>Acari</taxon>
        <taxon>Parasitiformes</taxon>
        <taxon>Ixodida</taxon>
        <taxon>Ixodoidea</taxon>
        <taxon>Argasidae</taxon>
        <taxon>Ornithodorinae</taxon>
        <taxon>Ornithodoros</taxon>
    </lineage>
</organism>
<dbReference type="AlphaFoldDB" id="A6N9P2"/>
<dbReference type="EMBL" id="EF633858">
    <property type="protein sequence ID" value="ABR23375.1"/>
    <property type="molecule type" value="mRNA"/>
</dbReference>
<dbReference type="InterPro" id="IPR002970">
    <property type="entry name" value="Tick_his-bd"/>
</dbReference>
<reference evidence="1" key="1">
    <citation type="submission" date="2007-05" db="EMBL/GenBank/DDBJ databases">
        <authorList>
            <person name="Douchkov D."/>
            <person name="Schweizer P."/>
        </authorList>
    </citation>
    <scope>NUCLEOTIDE SEQUENCE</scope>
    <source>
        <tissue evidence="1">Salivary gland</tissue>
    </source>
</reference>
<evidence type="ECO:0000313" key="1">
    <source>
        <dbReference type="EMBL" id="ABR23375.1"/>
    </source>
</evidence>
<dbReference type="GO" id="GO:0030682">
    <property type="term" value="P:symbiont-mediated perturbation of host defenses"/>
    <property type="evidence" value="ECO:0007669"/>
    <property type="project" value="InterPro"/>
</dbReference>
<name>A6N9P2_ORNPR</name>
<dbReference type="InterPro" id="IPR012674">
    <property type="entry name" value="Calycin"/>
</dbReference>
<accession>A6N9P2</accession>
<sequence length="156" mass="17961">MYRTYTKDRLFDSGIRCVRANSTFMYKKAKSVVHEVDYWDSYRHMRLQTRGYLHFTRTNGYNVSNVLDSRLAENTITGGTPFLIAFTDYKTCAVVRYPQAKGGCQVWMYADSMASADTSPCNFVCNILCGKEKHKVYDKDLCPEALTKPFPTKDEL</sequence>
<reference evidence="1" key="2">
    <citation type="journal article" date="2008" name="Insect Biochem. Mol. Biol.">
        <title>An insight into the sialome of the soft tick, Ornithodorus parkeri.</title>
        <authorList>
            <person name="Francischetti I.M."/>
            <person name="Mans B.J."/>
            <person name="Meng Z."/>
            <person name="Gudderra N."/>
            <person name="Veenstra T.D."/>
            <person name="Pham V.M."/>
            <person name="Ribeiro J.M."/>
        </authorList>
    </citation>
    <scope>NUCLEOTIDE SEQUENCE</scope>
    <source>
        <tissue evidence="1">Salivary gland</tissue>
    </source>
</reference>
<dbReference type="SUPFAM" id="SSF50814">
    <property type="entry name" value="Lipocalins"/>
    <property type="match status" value="1"/>
</dbReference>
<dbReference type="GO" id="GO:0043176">
    <property type="term" value="F:amine binding"/>
    <property type="evidence" value="ECO:0007669"/>
    <property type="project" value="InterPro"/>
</dbReference>
<dbReference type="Pfam" id="PF02098">
    <property type="entry name" value="His_binding"/>
    <property type="match status" value="1"/>
</dbReference>
<proteinExistence type="evidence at transcript level"/>